<evidence type="ECO:0000313" key="2">
    <source>
        <dbReference type="EnsemblPlants" id="PGSC0003DMT400097216"/>
    </source>
</evidence>
<organism evidence="2 3">
    <name type="scientific">Solanum tuberosum</name>
    <name type="common">Potato</name>
    <dbReference type="NCBI Taxonomy" id="4113"/>
    <lineage>
        <taxon>Eukaryota</taxon>
        <taxon>Viridiplantae</taxon>
        <taxon>Streptophyta</taxon>
        <taxon>Embryophyta</taxon>
        <taxon>Tracheophyta</taxon>
        <taxon>Spermatophyta</taxon>
        <taxon>Magnoliopsida</taxon>
        <taxon>eudicotyledons</taxon>
        <taxon>Gunneridae</taxon>
        <taxon>Pentapetalae</taxon>
        <taxon>asterids</taxon>
        <taxon>lamiids</taxon>
        <taxon>Solanales</taxon>
        <taxon>Solanaceae</taxon>
        <taxon>Solanoideae</taxon>
        <taxon>Solaneae</taxon>
        <taxon>Solanum</taxon>
    </lineage>
</organism>
<dbReference type="EnsemblPlants" id="PGSC0003DMT400097216">
    <property type="protein sequence ID" value="PGSC0003DMT400097216"/>
    <property type="gene ID" value="PGSC0003DMG400046787"/>
</dbReference>
<dbReference type="Gramene" id="PGSC0003DMT400097216">
    <property type="protein sequence ID" value="PGSC0003DMT400097216"/>
    <property type="gene ID" value="PGSC0003DMG400046787"/>
</dbReference>
<name>M1E053_SOLTU</name>
<dbReference type="HOGENOM" id="CLU_029307_2_3_1"/>
<proteinExistence type="predicted"/>
<evidence type="ECO:0000313" key="3">
    <source>
        <dbReference type="Proteomes" id="UP000011115"/>
    </source>
</evidence>
<dbReference type="PaxDb" id="4113-PGSC0003DMT400097216"/>
<feature type="region of interest" description="Disordered" evidence="1">
    <location>
        <begin position="81"/>
        <end position="102"/>
    </location>
</feature>
<dbReference type="InParanoid" id="M1E053"/>
<keyword evidence="3" id="KW-1185">Reference proteome</keyword>
<dbReference type="AlphaFoldDB" id="M1E053"/>
<accession>M1E053</accession>
<reference evidence="2" key="2">
    <citation type="submission" date="2015-06" db="UniProtKB">
        <authorList>
            <consortium name="EnsemblPlants"/>
        </authorList>
    </citation>
    <scope>IDENTIFICATION</scope>
    <source>
        <strain evidence="2">DM1-3 516 R44</strain>
    </source>
</reference>
<feature type="compositionally biased region" description="Basic and acidic residues" evidence="1">
    <location>
        <begin position="92"/>
        <end position="102"/>
    </location>
</feature>
<reference evidence="3" key="1">
    <citation type="journal article" date="2011" name="Nature">
        <title>Genome sequence and analysis of the tuber crop potato.</title>
        <authorList>
            <consortium name="The Potato Genome Sequencing Consortium"/>
        </authorList>
    </citation>
    <scope>NUCLEOTIDE SEQUENCE [LARGE SCALE GENOMIC DNA]</scope>
    <source>
        <strain evidence="3">cv. DM1-3 516 R44</strain>
    </source>
</reference>
<evidence type="ECO:0000256" key="1">
    <source>
        <dbReference type="SAM" id="MobiDB-lite"/>
    </source>
</evidence>
<sequence>MECYRRAGLPRDAAKDFDITPFSSTNIWHIKAKYTREEADRRRETTVDTSPEMDIDRYLQRHICLLRPPLLQVADDLDAPETSEISPATTGDVHRDEAAIDESDAKIDEKQREILEKSIYGDLPDLEEIIMQSVIQTSLTKTSMVAPSRSGTAVPYEVTPGTDAPGTDAQTDGVTE</sequence>
<dbReference type="Proteomes" id="UP000011115">
    <property type="component" value="Unassembled WGS sequence"/>
</dbReference>
<feature type="region of interest" description="Disordered" evidence="1">
    <location>
        <begin position="146"/>
        <end position="176"/>
    </location>
</feature>
<protein>
    <submittedName>
        <fullName evidence="2">Polyprotein protein</fullName>
    </submittedName>
</protein>